<evidence type="ECO:0000313" key="4">
    <source>
        <dbReference type="Proteomes" id="UP000516988"/>
    </source>
</evidence>
<feature type="non-terminal residue" evidence="3">
    <location>
        <position position="1"/>
    </location>
</feature>
<dbReference type="PANTHER" id="PTHR21533">
    <property type="entry name" value="LEUCINE-RICH PROTEIN"/>
    <property type="match status" value="1"/>
</dbReference>
<gene>
    <name evidence="3" type="primary">Spert</name>
    <name evidence="3" type="ORF">STECAR_R06516</name>
</gene>
<keyword evidence="1" id="KW-0175">Coiled coil</keyword>
<reference evidence="3 4" key="1">
    <citation type="submission" date="2019-09" db="EMBL/GenBank/DDBJ databases">
        <title>Bird 10,000 Genomes (B10K) Project - Family phase.</title>
        <authorList>
            <person name="Zhang G."/>
        </authorList>
    </citation>
    <scope>NUCLEOTIDE SEQUENCE [LARGE SCALE GENOMIC DNA]</scope>
    <source>
        <strain evidence="3">OUT-0004</strain>
    </source>
</reference>
<evidence type="ECO:0000313" key="3">
    <source>
        <dbReference type="EMBL" id="NWX46981.1"/>
    </source>
</evidence>
<proteinExistence type="predicted"/>
<keyword evidence="4" id="KW-1185">Reference proteome</keyword>
<feature type="non-terminal residue" evidence="3">
    <location>
        <position position="326"/>
    </location>
</feature>
<comment type="caution">
    <text evidence="3">The sequence shown here is derived from an EMBL/GenBank/DDBJ whole genome shotgun (WGS) entry which is preliminary data.</text>
</comment>
<dbReference type="InterPro" id="IPR028118">
    <property type="entry name" value="Chibby_fam"/>
</dbReference>
<evidence type="ECO:0000256" key="1">
    <source>
        <dbReference type="SAM" id="Coils"/>
    </source>
</evidence>
<dbReference type="Proteomes" id="UP000516988">
    <property type="component" value="Unassembled WGS sequence"/>
</dbReference>
<dbReference type="AlphaFoldDB" id="A0A7K6WHU8"/>
<sequence>VMSAFDLTNQSMQRTEPETDYITPRMKLRDETFVFVDGKWVNEIYCQPPFASHLKLFSGKAQKEWSIWEENRALWEENQILRIKTRMLWEENQALQRLQSQNEVVQVIYPDAIQQSLQKEEKPFPFIQEMNVGFLVSPGNKALQEVQEKNTVFEDFQQENETVPMICKDLEVITVHEERNDTSSDLQEDTAAIAAVEEGNPSSGPQHEPEAKKKITTPAPDNIKSAPSTQGESEILQALHDLYKVLHVFLKVNRVLEEKESCHILYDVNRSFQEDYNKLKLQLNAVKNTMSDITAQMEMLEKELVAITFPTYEEAGQKLTAEIQLG</sequence>
<feature type="region of interest" description="Disordered" evidence="2">
    <location>
        <begin position="197"/>
        <end position="228"/>
    </location>
</feature>
<evidence type="ECO:0000256" key="2">
    <source>
        <dbReference type="SAM" id="MobiDB-lite"/>
    </source>
</evidence>
<dbReference type="EMBL" id="VZSC01011578">
    <property type="protein sequence ID" value="NWX46981.1"/>
    <property type="molecule type" value="Genomic_DNA"/>
</dbReference>
<feature type="coiled-coil region" evidence="1">
    <location>
        <begin position="269"/>
        <end position="303"/>
    </location>
</feature>
<protein>
    <submittedName>
        <fullName evidence="3">SPERT protein</fullName>
    </submittedName>
</protein>
<accession>A0A7K6WHU8</accession>
<dbReference type="PANTHER" id="PTHR21533:SF17">
    <property type="entry name" value="PROTEIN CHIBBY HOMOLOG 3"/>
    <property type="match status" value="1"/>
</dbReference>
<dbReference type="OrthoDB" id="9025135at2759"/>
<organism evidence="3 4">
    <name type="scientific">Steatornis caripensis</name>
    <name type="common">Oilbird</name>
    <dbReference type="NCBI Taxonomy" id="48435"/>
    <lineage>
        <taxon>Eukaryota</taxon>
        <taxon>Metazoa</taxon>
        <taxon>Chordata</taxon>
        <taxon>Craniata</taxon>
        <taxon>Vertebrata</taxon>
        <taxon>Euteleostomi</taxon>
        <taxon>Archelosauria</taxon>
        <taxon>Archosauria</taxon>
        <taxon>Dinosauria</taxon>
        <taxon>Saurischia</taxon>
        <taxon>Theropoda</taxon>
        <taxon>Coelurosauria</taxon>
        <taxon>Aves</taxon>
        <taxon>Neognathae</taxon>
        <taxon>Neoaves</taxon>
        <taxon>Strisores</taxon>
        <taxon>Caprimulgiformes</taxon>
        <taxon>Steatornithidae</taxon>
        <taxon>Steatornis</taxon>
    </lineage>
</organism>
<name>A0A7K6WHU8_STECA</name>
<dbReference type="Pfam" id="PF14645">
    <property type="entry name" value="Chibby"/>
    <property type="match status" value="1"/>
</dbReference>